<organism evidence="1 2">
    <name type="scientific">Caerostris extrusa</name>
    <name type="common">Bark spider</name>
    <name type="synonym">Caerostris bankana</name>
    <dbReference type="NCBI Taxonomy" id="172846"/>
    <lineage>
        <taxon>Eukaryota</taxon>
        <taxon>Metazoa</taxon>
        <taxon>Ecdysozoa</taxon>
        <taxon>Arthropoda</taxon>
        <taxon>Chelicerata</taxon>
        <taxon>Arachnida</taxon>
        <taxon>Araneae</taxon>
        <taxon>Araneomorphae</taxon>
        <taxon>Entelegynae</taxon>
        <taxon>Araneoidea</taxon>
        <taxon>Araneidae</taxon>
        <taxon>Caerostris</taxon>
    </lineage>
</organism>
<name>A0AAV4XYS7_CAEEX</name>
<dbReference type="EMBL" id="BPLR01001002">
    <property type="protein sequence ID" value="GIY99091.1"/>
    <property type="molecule type" value="Genomic_DNA"/>
</dbReference>
<reference evidence="1 2" key="1">
    <citation type="submission" date="2021-06" db="EMBL/GenBank/DDBJ databases">
        <title>Caerostris extrusa draft genome.</title>
        <authorList>
            <person name="Kono N."/>
            <person name="Arakawa K."/>
        </authorList>
    </citation>
    <scope>NUCLEOTIDE SEQUENCE [LARGE SCALE GENOMIC DNA]</scope>
</reference>
<evidence type="ECO:0008006" key="3">
    <source>
        <dbReference type="Google" id="ProtNLM"/>
    </source>
</evidence>
<proteinExistence type="predicted"/>
<accession>A0AAV4XYS7</accession>
<sequence length="92" mass="9972">MLSKDDCEREKRIPPPSLLPKGVHCLFRARAHFSLLYDPIDETPAAVTVKSRPFLAGSDGGQKNSIAMGWGVGGGFCQSRNRVNTKQNVTGS</sequence>
<comment type="caution">
    <text evidence="1">The sequence shown here is derived from an EMBL/GenBank/DDBJ whole genome shotgun (WGS) entry which is preliminary data.</text>
</comment>
<evidence type="ECO:0000313" key="1">
    <source>
        <dbReference type="EMBL" id="GIY99091.1"/>
    </source>
</evidence>
<protein>
    <recommendedName>
        <fullName evidence="3">Peptidase S1 domain-containing protein</fullName>
    </recommendedName>
</protein>
<dbReference type="AlphaFoldDB" id="A0AAV4XYS7"/>
<dbReference type="Proteomes" id="UP001054945">
    <property type="component" value="Unassembled WGS sequence"/>
</dbReference>
<gene>
    <name evidence="1" type="ORF">CEXT_449961</name>
</gene>
<keyword evidence="2" id="KW-1185">Reference proteome</keyword>
<evidence type="ECO:0000313" key="2">
    <source>
        <dbReference type="Proteomes" id="UP001054945"/>
    </source>
</evidence>